<dbReference type="GeneID" id="80518638"/>
<dbReference type="GO" id="GO:0008168">
    <property type="term" value="F:methyltransferase activity"/>
    <property type="evidence" value="ECO:0007669"/>
    <property type="project" value="UniProtKB-KW"/>
</dbReference>
<keyword evidence="1" id="KW-0808">Transferase</keyword>
<dbReference type="Gene3D" id="3.40.50.12760">
    <property type="match status" value="1"/>
</dbReference>
<dbReference type="KEGG" id="vg:80518638"/>
<name>A0A6N1NRP9_9VIRU</name>
<dbReference type="GO" id="GO:0032259">
    <property type="term" value="P:methylation"/>
    <property type="evidence" value="ECO:0007669"/>
    <property type="project" value="UniProtKB-KW"/>
</dbReference>
<keyword evidence="1" id="KW-0489">Methyltransferase</keyword>
<dbReference type="EMBL" id="KY523104">
    <property type="protein sequence ID" value="QKU35217.1"/>
    <property type="molecule type" value="Genomic_DNA"/>
</dbReference>
<protein>
    <submittedName>
        <fullName evidence="1">Methyltransferase</fullName>
    </submittedName>
</protein>
<reference evidence="1" key="1">
    <citation type="submission" date="2017-01" db="EMBL/GenBank/DDBJ databases">
        <authorList>
            <person name="Assis F.L."/>
            <person name="Abrahao J.S."/>
            <person name="Silva L."/>
            <person name="Khalil J.B."/>
            <person name="Rodrigues R."/>
            <person name="Silva L.S."/>
            <person name="Arantes T."/>
            <person name="Boratto P."/>
            <person name="Andrade M."/>
            <person name="Kroon E.G."/>
            <person name="Ribeiro B."/>
            <person name="Bergier I."/>
            <person name="Seligmann H."/>
            <person name="Ghigo E."/>
            <person name="Colson P."/>
            <person name="Levasseur A."/>
            <person name="Raoult D."/>
            <person name="Scola B.L."/>
        </authorList>
    </citation>
    <scope>NUCLEOTIDE SEQUENCE</scope>
    <source>
        <strain evidence="1">Soda lake</strain>
    </source>
</reference>
<sequence length="349" mass="39865">MEPIIYALPKSDRNIEPSELNIYFDNHPNPKLIKYGFNNIGGQLNMVALTSVPYYKAGLEFDFDRKDENSISTKAMIFFKTKNFDQTFGEFWEIVTLFGLLRSDQTIFSLRNNATITDVVDTYQKISNNKYNIKISGGNFNAAQNIKANLIFHKYSDVDVDENAAVQFIINDLPGLLSVQNEGSNMVLQLFNLQTQISAEIVYLLSILYNEAYLMKPTIVSDLYDTKYIVLLGLKKPFNFVVPEQRENLFISSLGIKNIPNDFDTVIQCMNAEVMPKKYKRYISIKSYLDTKVYEGATFQTMITAQNNNATKWLETFTDLSKSGKMLDLFIKKSTQKCNTHAQLVSMLG</sequence>
<dbReference type="RefSeq" id="YP_010781874.1">
    <property type="nucleotide sequence ID" value="NC_075039.1"/>
</dbReference>
<evidence type="ECO:0000313" key="1">
    <source>
        <dbReference type="EMBL" id="QKU35217.1"/>
    </source>
</evidence>
<accession>A0A6N1NRP9</accession>
<proteinExistence type="predicted"/>
<organism evidence="1">
    <name type="scientific">Tupanvirus soda lake</name>
    <dbReference type="NCBI Taxonomy" id="2126985"/>
    <lineage>
        <taxon>Viruses</taxon>
        <taxon>Varidnaviria</taxon>
        <taxon>Bamfordvirae</taxon>
        <taxon>Nucleocytoviricota</taxon>
        <taxon>Megaviricetes</taxon>
        <taxon>Imitervirales</taxon>
        <taxon>Mimiviridae</taxon>
        <taxon>Megamimivirinae</taxon>
        <taxon>Tupanvirus</taxon>
        <taxon>Tupanvirus salinum</taxon>
    </lineage>
</organism>
<reference evidence="1" key="2">
    <citation type="journal article" date="2018" name="Nat. Commun.">
        <title>Tailed giant Tupanvirus possesses the most complete translational apparatus of the known virosphere.</title>
        <authorList>
            <person name="Abrahao J."/>
            <person name="Silva L."/>
            <person name="Silva L.S."/>
            <person name="Khalil J.Y.B."/>
            <person name="Rodrigues R."/>
            <person name="Arantes T."/>
            <person name="Assis F."/>
            <person name="Boratto P."/>
            <person name="Andrade M."/>
            <person name="Kroon E.G."/>
            <person name="Ribeiro B."/>
            <person name="Bergier I."/>
            <person name="Seligmann H."/>
            <person name="Ghigo E."/>
            <person name="Colson P."/>
            <person name="Levasseur A."/>
            <person name="Kroemer G."/>
            <person name="Raoult D."/>
            <person name="La Scola B."/>
        </authorList>
    </citation>
    <scope>NUCLEOTIDE SEQUENCE [LARGE SCALE GENOMIC DNA]</scope>
    <source>
        <strain evidence="1">Soda lake</strain>
    </source>
</reference>